<dbReference type="AlphaFoldDB" id="A0A814RGU6"/>
<proteinExistence type="predicted"/>
<feature type="region of interest" description="Disordered" evidence="1">
    <location>
        <begin position="1"/>
        <end position="69"/>
    </location>
</feature>
<gene>
    <name evidence="2" type="ORF">OXX778_LOCUS22593</name>
</gene>
<reference evidence="2" key="1">
    <citation type="submission" date="2021-02" db="EMBL/GenBank/DDBJ databases">
        <authorList>
            <person name="Nowell W R."/>
        </authorList>
    </citation>
    <scope>NUCLEOTIDE SEQUENCE</scope>
    <source>
        <strain evidence="2">Ploen Becks lab</strain>
    </source>
</reference>
<sequence>MPSTSNNIDEAVENSIPAPLSNSGQVASSITIQPLAQKRGRGRPPQLSNVQNTDAEILQSNPIKTRKNN</sequence>
<evidence type="ECO:0000256" key="1">
    <source>
        <dbReference type="SAM" id="MobiDB-lite"/>
    </source>
</evidence>
<name>A0A814RGU6_9BILA</name>
<comment type="caution">
    <text evidence="2">The sequence shown here is derived from an EMBL/GenBank/DDBJ whole genome shotgun (WGS) entry which is preliminary data.</text>
</comment>
<protein>
    <submittedName>
        <fullName evidence="2">Uncharacterized protein</fullName>
    </submittedName>
</protein>
<evidence type="ECO:0000313" key="2">
    <source>
        <dbReference type="EMBL" id="CAF1133795.1"/>
    </source>
</evidence>
<dbReference type="OrthoDB" id="10364114at2759"/>
<dbReference type="Proteomes" id="UP000663879">
    <property type="component" value="Unassembled WGS sequence"/>
</dbReference>
<dbReference type="EMBL" id="CAJNOC010009867">
    <property type="protein sequence ID" value="CAF1133795.1"/>
    <property type="molecule type" value="Genomic_DNA"/>
</dbReference>
<keyword evidence="3" id="KW-1185">Reference proteome</keyword>
<feature type="compositionally biased region" description="Polar residues" evidence="1">
    <location>
        <begin position="46"/>
        <end position="63"/>
    </location>
</feature>
<organism evidence="2 3">
    <name type="scientific">Brachionus calyciflorus</name>
    <dbReference type="NCBI Taxonomy" id="104777"/>
    <lineage>
        <taxon>Eukaryota</taxon>
        <taxon>Metazoa</taxon>
        <taxon>Spiralia</taxon>
        <taxon>Gnathifera</taxon>
        <taxon>Rotifera</taxon>
        <taxon>Eurotatoria</taxon>
        <taxon>Monogononta</taxon>
        <taxon>Pseudotrocha</taxon>
        <taxon>Ploima</taxon>
        <taxon>Brachionidae</taxon>
        <taxon>Brachionus</taxon>
    </lineage>
</organism>
<evidence type="ECO:0000313" key="3">
    <source>
        <dbReference type="Proteomes" id="UP000663879"/>
    </source>
</evidence>
<feature type="compositionally biased region" description="Polar residues" evidence="1">
    <location>
        <begin position="20"/>
        <end position="34"/>
    </location>
</feature>
<accession>A0A814RGU6</accession>